<reference evidence="2" key="1">
    <citation type="journal article" date="2019" name="Int. J. Syst. Evol. Microbiol.">
        <title>The Global Catalogue of Microorganisms (GCM) 10K type strain sequencing project: providing services to taxonomists for standard genome sequencing and annotation.</title>
        <authorList>
            <consortium name="The Broad Institute Genomics Platform"/>
            <consortium name="The Broad Institute Genome Sequencing Center for Infectious Disease"/>
            <person name="Wu L."/>
            <person name="Ma J."/>
        </authorList>
    </citation>
    <scope>NUCLEOTIDE SEQUENCE [LARGE SCALE GENOMIC DNA]</scope>
    <source>
        <strain evidence="2">CCM 8937</strain>
    </source>
</reference>
<dbReference type="PANTHER" id="PTHR33221">
    <property type="entry name" value="WINGED HELIX-TURN-HELIX TRANSCRIPTIONAL REGULATOR, RRF2 FAMILY"/>
    <property type="match status" value="1"/>
</dbReference>
<dbReference type="RefSeq" id="WP_125651370.1">
    <property type="nucleotide sequence ID" value="NZ_JBHTOH010000007.1"/>
</dbReference>
<dbReference type="PROSITE" id="PS51197">
    <property type="entry name" value="HTH_RRF2_2"/>
    <property type="match status" value="1"/>
</dbReference>
<dbReference type="EMBL" id="JBHTOH010000007">
    <property type="protein sequence ID" value="MFD1410125.1"/>
    <property type="molecule type" value="Genomic_DNA"/>
</dbReference>
<accession>A0ABW4BKS8</accession>
<dbReference type="SUPFAM" id="SSF46785">
    <property type="entry name" value="Winged helix' DNA-binding domain"/>
    <property type="match status" value="1"/>
</dbReference>
<sequence>MKYSHRLSDAVHILAFILIYQGGDLSSGAIAASIESNPSMVRRLMARLSKSGLLISRPGLVAPKLGRPAAEITLLDIYRSIEDNQVLLHVDQKTNPLCTVGANIQATLNVVYDEVQQAAEAKMATVTLQAIVADILRRQSQKSH</sequence>
<organism evidence="1 2">
    <name type="scientific">Lapidilactobacillus gannanensis</name>
    <dbReference type="NCBI Taxonomy" id="2486002"/>
    <lineage>
        <taxon>Bacteria</taxon>
        <taxon>Bacillati</taxon>
        <taxon>Bacillota</taxon>
        <taxon>Bacilli</taxon>
        <taxon>Lactobacillales</taxon>
        <taxon>Lactobacillaceae</taxon>
        <taxon>Lapidilactobacillus</taxon>
    </lineage>
</organism>
<dbReference type="Gene3D" id="1.10.10.10">
    <property type="entry name" value="Winged helix-like DNA-binding domain superfamily/Winged helix DNA-binding domain"/>
    <property type="match status" value="1"/>
</dbReference>
<proteinExistence type="predicted"/>
<comment type="caution">
    <text evidence="1">The sequence shown here is derived from an EMBL/GenBank/DDBJ whole genome shotgun (WGS) entry which is preliminary data.</text>
</comment>
<dbReference type="InterPro" id="IPR036390">
    <property type="entry name" value="WH_DNA-bd_sf"/>
</dbReference>
<dbReference type="PANTHER" id="PTHR33221:SF15">
    <property type="entry name" value="HTH-TYPE TRANSCRIPTIONAL REGULATOR YWGB-RELATED"/>
    <property type="match status" value="1"/>
</dbReference>
<name>A0ABW4BKS8_9LACO</name>
<keyword evidence="2" id="KW-1185">Reference proteome</keyword>
<protein>
    <submittedName>
        <fullName evidence="1">Rrf2 family transcriptional regulator</fullName>
    </submittedName>
</protein>
<evidence type="ECO:0000313" key="1">
    <source>
        <dbReference type="EMBL" id="MFD1410125.1"/>
    </source>
</evidence>
<evidence type="ECO:0000313" key="2">
    <source>
        <dbReference type="Proteomes" id="UP001597191"/>
    </source>
</evidence>
<dbReference type="Proteomes" id="UP001597191">
    <property type="component" value="Unassembled WGS sequence"/>
</dbReference>
<gene>
    <name evidence="1" type="ORF">ACFQ4R_00565</name>
</gene>
<dbReference type="InterPro" id="IPR036388">
    <property type="entry name" value="WH-like_DNA-bd_sf"/>
</dbReference>
<dbReference type="Pfam" id="PF02082">
    <property type="entry name" value="Rrf2"/>
    <property type="match status" value="1"/>
</dbReference>
<dbReference type="InterPro" id="IPR000944">
    <property type="entry name" value="Tscrpt_reg_Rrf2"/>
</dbReference>